<evidence type="ECO:0000313" key="3">
    <source>
        <dbReference type="EMBL" id="GAA1425184.1"/>
    </source>
</evidence>
<reference evidence="4" key="1">
    <citation type="journal article" date="2019" name="Int. J. Syst. Evol. Microbiol.">
        <title>The Global Catalogue of Microorganisms (GCM) 10K type strain sequencing project: providing services to taxonomists for standard genome sequencing and annotation.</title>
        <authorList>
            <consortium name="The Broad Institute Genomics Platform"/>
            <consortium name="The Broad Institute Genome Sequencing Center for Infectious Disease"/>
            <person name="Wu L."/>
            <person name="Ma J."/>
        </authorList>
    </citation>
    <scope>NUCLEOTIDE SEQUENCE [LARGE SCALE GENOMIC DNA]</scope>
    <source>
        <strain evidence="4">JCM 12398</strain>
    </source>
</reference>
<name>A0ABP4JMB3_9MICO</name>
<gene>
    <name evidence="3" type="ORF">GCM10009640_23180</name>
</gene>
<proteinExistence type="predicted"/>
<dbReference type="InterPro" id="IPR033186">
    <property type="entry name" value="HerA_C"/>
</dbReference>
<comment type="caution">
    <text evidence="3">The sequence shown here is derived from an EMBL/GenBank/DDBJ whole genome shotgun (WGS) entry which is preliminary data.</text>
</comment>
<accession>A0ABP4JMB3</accession>
<feature type="region of interest" description="Disordered" evidence="1">
    <location>
        <begin position="28"/>
        <end position="92"/>
    </location>
</feature>
<sequence>MTDELAQVQAELEAARQAQAAAEARLAQLQAKDARARADLPPSPADDATPEGAPPVAESYDEAPMADSVPADPEQPAEPGESIEPAATDGPLGIDEVDAVRAGYAFDGPALEMGALVNGEADPDTPVRIPLAMVNRHGLIAGATGTGKTKTLQVLAEQLSAAGVPVFAADIKGDLSGVATAGESDDRLLARTAGIGQAWEGRAFPVEYFALGGKGIGVPVRATVLSFGPTLLAKVLGLNDTQESSLGIVFAYADEQRLPLVDLKDLRELLLWLTGEGKAELKRLGGISTQTAGVILREITAFAEQGADVFFGEPEIDTRELMRTTQDGRGVISLLEVPEVASQPALFSTFLMWLLADLFEDLPEVGDIDKPKLVFFFDEAHLLFKDASKDFLTAITQTVRLIRSKGVGIFFVTQTPKDVPSDVLAQLGSRVQHQLRAHTPDDATALRQTVRTYPRSGYDLEQVLTSLGIGEAIVTVMDERGAPTPVAWTRLRAPQGSMDPTPEPAMRQSVSSSPLLATYGTAVDRESAYELLQARLAVAERAEQDEAARKAAEQEAARLEQEAARLEKEAARDRPSGRSSRERSGGSVVTDFIGSRTGQSIIREIVRGVFGNRRR</sequence>
<evidence type="ECO:0000313" key="4">
    <source>
        <dbReference type="Proteomes" id="UP001501266"/>
    </source>
</evidence>
<dbReference type="PANTHER" id="PTHR30121:SF6">
    <property type="entry name" value="SLR6007 PROTEIN"/>
    <property type="match status" value="1"/>
</dbReference>
<evidence type="ECO:0000256" key="1">
    <source>
        <dbReference type="SAM" id="MobiDB-lite"/>
    </source>
</evidence>
<organism evidence="3 4">
    <name type="scientific">Agrococcus citreus</name>
    <dbReference type="NCBI Taxonomy" id="84643"/>
    <lineage>
        <taxon>Bacteria</taxon>
        <taxon>Bacillati</taxon>
        <taxon>Actinomycetota</taxon>
        <taxon>Actinomycetes</taxon>
        <taxon>Micrococcales</taxon>
        <taxon>Microbacteriaceae</taxon>
        <taxon>Agrococcus</taxon>
    </lineage>
</organism>
<dbReference type="InterPro" id="IPR027417">
    <property type="entry name" value="P-loop_NTPase"/>
</dbReference>
<keyword evidence="4" id="KW-1185">Reference proteome</keyword>
<feature type="domain" description="Helicase HerA-like C-terminal" evidence="2">
    <location>
        <begin position="120"/>
        <end position="614"/>
    </location>
</feature>
<feature type="compositionally biased region" description="Basic and acidic residues" evidence="1">
    <location>
        <begin position="547"/>
        <end position="584"/>
    </location>
</feature>
<dbReference type="RefSeq" id="WP_343920566.1">
    <property type="nucleotide sequence ID" value="NZ_BAAAKK010000005.1"/>
</dbReference>
<dbReference type="SUPFAM" id="SSF52540">
    <property type="entry name" value="P-loop containing nucleoside triphosphate hydrolases"/>
    <property type="match status" value="1"/>
</dbReference>
<protein>
    <recommendedName>
        <fullName evidence="2">Helicase HerA-like C-terminal domain-containing protein</fullName>
    </recommendedName>
</protein>
<dbReference type="Gene3D" id="3.40.50.300">
    <property type="entry name" value="P-loop containing nucleotide triphosphate hydrolases"/>
    <property type="match status" value="2"/>
</dbReference>
<dbReference type="Proteomes" id="UP001501266">
    <property type="component" value="Unassembled WGS sequence"/>
</dbReference>
<evidence type="ECO:0000259" key="2">
    <source>
        <dbReference type="Pfam" id="PF05872"/>
    </source>
</evidence>
<dbReference type="PANTHER" id="PTHR30121">
    <property type="entry name" value="UNCHARACTERIZED PROTEIN YJGR-RELATED"/>
    <property type="match status" value="1"/>
</dbReference>
<dbReference type="EMBL" id="BAAAKK010000005">
    <property type="protein sequence ID" value="GAA1425184.1"/>
    <property type="molecule type" value="Genomic_DNA"/>
</dbReference>
<dbReference type="Pfam" id="PF05872">
    <property type="entry name" value="HerA_C"/>
    <property type="match status" value="1"/>
</dbReference>
<feature type="region of interest" description="Disordered" evidence="1">
    <location>
        <begin position="547"/>
        <end position="592"/>
    </location>
</feature>
<dbReference type="InterPro" id="IPR051162">
    <property type="entry name" value="T4SS_component"/>
</dbReference>